<organism evidence="1 2">
    <name type="scientific">Actinoplanes siamensis</name>
    <dbReference type="NCBI Taxonomy" id="1223317"/>
    <lineage>
        <taxon>Bacteria</taxon>
        <taxon>Bacillati</taxon>
        <taxon>Actinomycetota</taxon>
        <taxon>Actinomycetes</taxon>
        <taxon>Micromonosporales</taxon>
        <taxon>Micromonosporaceae</taxon>
        <taxon>Actinoplanes</taxon>
    </lineage>
</organism>
<keyword evidence="2" id="KW-1185">Reference proteome</keyword>
<dbReference type="AlphaFoldDB" id="A0A919N595"/>
<accession>A0A919N595</accession>
<evidence type="ECO:0000313" key="2">
    <source>
        <dbReference type="Proteomes" id="UP000629619"/>
    </source>
</evidence>
<evidence type="ECO:0000313" key="1">
    <source>
        <dbReference type="EMBL" id="GIF04693.1"/>
    </source>
</evidence>
<protein>
    <submittedName>
        <fullName evidence="1">Uncharacterized protein</fullName>
    </submittedName>
</protein>
<gene>
    <name evidence="1" type="ORF">Asi03nite_22310</name>
</gene>
<proteinExistence type="predicted"/>
<name>A0A919N595_9ACTN</name>
<dbReference type="RefSeq" id="WP_203678633.1">
    <property type="nucleotide sequence ID" value="NZ_BOMW01000020.1"/>
</dbReference>
<comment type="caution">
    <text evidence="1">The sequence shown here is derived from an EMBL/GenBank/DDBJ whole genome shotgun (WGS) entry which is preliminary data.</text>
</comment>
<dbReference type="Proteomes" id="UP000629619">
    <property type="component" value="Unassembled WGS sequence"/>
</dbReference>
<sequence>MTTSAPRLDRRLVTGGMNLTITDLVAIWADHTPKQLPVPLTCPACGHQYSRTAPLCPSAAVTRPLLRRRRYGNPAALDVLTDNQLQDLTGKRLSTSLPEEYSR</sequence>
<dbReference type="EMBL" id="BOMW01000020">
    <property type="protein sequence ID" value="GIF04693.1"/>
    <property type="molecule type" value="Genomic_DNA"/>
</dbReference>
<reference evidence="1" key="1">
    <citation type="submission" date="2021-01" db="EMBL/GenBank/DDBJ databases">
        <title>Whole genome shotgun sequence of Actinoplanes siamensis NBRC 109076.</title>
        <authorList>
            <person name="Komaki H."/>
            <person name="Tamura T."/>
        </authorList>
    </citation>
    <scope>NUCLEOTIDE SEQUENCE</scope>
    <source>
        <strain evidence="1">NBRC 109076</strain>
    </source>
</reference>